<keyword evidence="2" id="KW-1185">Reference proteome</keyword>
<dbReference type="EMBL" id="AP024545">
    <property type="protein sequence ID" value="BCT92292.1"/>
    <property type="molecule type" value="Genomic_DNA"/>
</dbReference>
<evidence type="ECO:0000313" key="1">
    <source>
        <dbReference type="EMBL" id="BCT92292.1"/>
    </source>
</evidence>
<dbReference type="RefSeq" id="WP_213436951.1">
    <property type="nucleotide sequence ID" value="NZ_AP024545.1"/>
</dbReference>
<protein>
    <recommendedName>
        <fullName evidence="3">Tellurite resistance protein TerB</fullName>
    </recommendedName>
</protein>
<name>A0ABM7Q4V7_9GAMM</name>
<reference evidence="1 2" key="1">
    <citation type="submission" date="2021-03" db="EMBL/GenBank/DDBJ databases">
        <title>Complete Genome Sequences of Two Lysobacter Strains Isolated from Sea Water (Lysobacter caseinilyticus) and Soil (Lysobacter helvus) in South Korea.</title>
        <authorList>
            <person name="Watanabe Y."/>
            <person name="Arakawa K."/>
        </authorList>
    </citation>
    <scope>NUCLEOTIDE SEQUENCE [LARGE SCALE GENOMIC DNA]</scope>
    <source>
        <strain evidence="1 2">KVB24</strain>
    </source>
</reference>
<dbReference type="Proteomes" id="UP000681317">
    <property type="component" value="Chromosome"/>
</dbReference>
<gene>
    <name evidence="1" type="ORF">LYSCAS_13160</name>
</gene>
<accession>A0ABM7Q4V7</accession>
<organism evidence="1 2">
    <name type="scientific">Noviluteimonas caseinilytica</name>
    <dbReference type="NCBI Taxonomy" id="2675101"/>
    <lineage>
        <taxon>Bacteria</taxon>
        <taxon>Pseudomonadati</taxon>
        <taxon>Pseudomonadota</taxon>
        <taxon>Gammaproteobacteria</taxon>
        <taxon>Lysobacterales</taxon>
        <taxon>Lysobacteraceae</taxon>
        <taxon>Noviluteimonas</taxon>
    </lineage>
</organism>
<sequence>MAESRDYLEMAFHSITCFSDDGKLDLGELNRIVAIAEADGVVDDNEKRVLKGILGRVRPQEVDGALQARITELSKTLGVDLALKQD</sequence>
<proteinExistence type="predicted"/>
<evidence type="ECO:0000313" key="2">
    <source>
        <dbReference type="Proteomes" id="UP000681317"/>
    </source>
</evidence>
<evidence type="ECO:0008006" key="3">
    <source>
        <dbReference type="Google" id="ProtNLM"/>
    </source>
</evidence>